<evidence type="ECO:0000313" key="1">
    <source>
        <dbReference type="EMBL" id="BES90361.1"/>
    </source>
</evidence>
<evidence type="ECO:0000313" key="2">
    <source>
        <dbReference type="Proteomes" id="UP001307889"/>
    </source>
</evidence>
<accession>A0ABN7AHK5</accession>
<reference evidence="1 2" key="1">
    <citation type="submission" date="2023-09" db="EMBL/GenBank/DDBJ databases">
        <title>Nesidiocoris tenuis whole genome shotgun sequence.</title>
        <authorList>
            <person name="Shibata T."/>
            <person name="Shimoda M."/>
            <person name="Kobayashi T."/>
            <person name="Uehara T."/>
        </authorList>
    </citation>
    <scope>NUCLEOTIDE SEQUENCE [LARGE SCALE GENOMIC DNA]</scope>
    <source>
        <strain evidence="1 2">Japan</strain>
    </source>
</reference>
<keyword evidence="2" id="KW-1185">Reference proteome</keyword>
<gene>
    <name evidence="1" type="ORF">NTJ_03170</name>
</gene>
<protein>
    <submittedName>
        <fullName evidence="1">Uncharacterized protein</fullName>
    </submittedName>
</protein>
<organism evidence="1 2">
    <name type="scientific">Nesidiocoris tenuis</name>
    <dbReference type="NCBI Taxonomy" id="355587"/>
    <lineage>
        <taxon>Eukaryota</taxon>
        <taxon>Metazoa</taxon>
        <taxon>Ecdysozoa</taxon>
        <taxon>Arthropoda</taxon>
        <taxon>Hexapoda</taxon>
        <taxon>Insecta</taxon>
        <taxon>Pterygota</taxon>
        <taxon>Neoptera</taxon>
        <taxon>Paraneoptera</taxon>
        <taxon>Hemiptera</taxon>
        <taxon>Heteroptera</taxon>
        <taxon>Panheteroptera</taxon>
        <taxon>Cimicomorpha</taxon>
        <taxon>Miridae</taxon>
        <taxon>Dicyphina</taxon>
        <taxon>Nesidiocoris</taxon>
    </lineage>
</organism>
<dbReference type="EMBL" id="AP028910">
    <property type="protein sequence ID" value="BES90361.1"/>
    <property type="molecule type" value="Genomic_DNA"/>
</dbReference>
<name>A0ABN7AHK5_9HEMI</name>
<proteinExistence type="predicted"/>
<sequence length="78" mass="8808">MDIISFRLSGQNLWMICLVWPRCLDFVAPPSSGMLAVTRFPSSSTDGRSARVPVLPFLSFLLSPSYKWRSEQVEKEDG</sequence>
<dbReference type="Proteomes" id="UP001307889">
    <property type="component" value="Chromosome 2"/>
</dbReference>